<sequence length="85" mass="9639">MYLHLGGDVSVSDASIIGIFDIENTTTGKTTGHLLDRAQREKRVVNVSYEMPKSFIICVEKGEERVYISQISAATLRKRYKSLFR</sequence>
<organism evidence="1">
    <name type="scientific">human gut metagenome</name>
    <dbReference type="NCBI Taxonomy" id="408170"/>
    <lineage>
        <taxon>unclassified sequences</taxon>
        <taxon>metagenomes</taxon>
        <taxon>organismal metagenomes</taxon>
    </lineage>
</organism>
<dbReference type="AlphaFoldDB" id="K1S4N7"/>
<dbReference type="EMBL" id="AJWZ01007913">
    <property type="protein sequence ID" value="EKC55592.1"/>
    <property type="molecule type" value="Genomic_DNA"/>
</dbReference>
<dbReference type="InterPro" id="IPR007169">
    <property type="entry name" value="RemA-like"/>
</dbReference>
<reference evidence="1" key="1">
    <citation type="journal article" date="2013" name="Environ. Microbiol.">
        <title>Microbiota from the distal guts of lean and obese adolescents exhibit partial functional redundancy besides clear differences in community structure.</title>
        <authorList>
            <person name="Ferrer M."/>
            <person name="Ruiz A."/>
            <person name="Lanza F."/>
            <person name="Haange S.B."/>
            <person name="Oberbach A."/>
            <person name="Till H."/>
            <person name="Bargiela R."/>
            <person name="Campoy C."/>
            <person name="Segura M.T."/>
            <person name="Richter M."/>
            <person name="von Bergen M."/>
            <person name="Seifert J."/>
            <person name="Suarez A."/>
        </authorList>
    </citation>
    <scope>NUCLEOTIDE SEQUENCE</scope>
</reference>
<dbReference type="Pfam" id="PF04025">
    <property type="entry name" value="RemA-like"/>
    <property type="match status" value="1"/>
</dbReference>
<evidence type="ECO:0008006" key="2">
    <source>
        <dbReference type="Google" id="ProtNLM"/>
    </source>
</evidence>
<accession>K1S4N7</accession>
<evidence type="ECO:0000313" key="1">
    <source>
        <dbReference type="EMBL" id="EKC55592.1"/>
    </source>
</evidence>
<proteinExistence type="predicted"/>
<dbReference type="NCBIfam" id="NF046065">
    <property type="entry name" value="MtxRegRemB"/>
    <property type="match status" value="1"/>
</dbReference>
<protein>
    <recommendedName>
        <fullName evidence="2">DUF370 domain-containing protein</fullName>
    </recommendedName>
</protein>
<gene>
    <name evidence="1" type="ORF">OBE_11491</name>
</gene>
<name>K1S4N7_9ZZZZ</name>
<comment type="caution">
    <text evidence="1">The sequence shown here is derived from an EMBL/GenBank/DDBJ whole genome shotgun (WGS) entry which is preliminary data.</text>
</comment>